<dbReference type="GO" id="GO:0051301">
    <property type="term" value="P:cell division"/>
    <property type="evidence" value="ECO:0007669"/>
    <property type="project" value="UniProtKB-KW"/>
</dbReference>
<comment type="caution">
    <text evidence="1">The sequence shown here is derived from an EMBL/GenBank/DDBJ whole genome shotgun (WGS) entry which is preliminary data.</text>
</comment>
<gene>
    <name evidence="1" type="ORF">ED173_05920</name>
</gene>
<accession>A0A3J8SZJ0</accession>
<organism evidence="1">
    <name type="scientific">Salmonella enterica</name>
    <name type="common">Salmonella choleraesuis</name>
    <dbReference type="NCBI Taxonomy" id="28901"/>
    <lineage>
        <taxon>Bacteria</taxon>
        <taxon>Pseudomonadati</taxon>
        <taxon>Pseudomonadota</taxon>
        <taxon>Gammaproteobacteria</taxon>
        <taxon>Enterobacterales</taxon>
        <taxon>Enterobacteriaceae</taxon>
        <taxon>Salmonella</taxon>
    </lineage>
</organism>
<name>A0A3J8SZJ0_SALER</name>
<sequence length="62" mass="6789">MAINTRARLKTFIFAAVERANLKSSRPVMLHITAATERLARQSASRQYVLSFAGVIQKGGAL</sequence>
<keyword evidence="1" id="KW-0131">Cell cycle</keyword>
<proteinExistence type="predicted"/>
<reference evidence="1" key="1">
    <citation type="submission" date="2018-10" db="EMBL/GenBank/DDBJ databases">
        <authorList>
            <consortium name="PulseNet: The National Subtyping Network for Foodborne Disease Surveillance"/>
            <person name="Tarr C.L."/>
            <person name="Trees E."/>
            <person name="Katz L.S."/>
            <person name="Carleton-Romer H.A."/>
            <person name="Stroika S."/>
            <person name="Kucerova Z."/>
            <person name="Roache K.F."/>
            <person name="Sabol A.L."/>
            <person name="Besser J."/>
            <person name="Gerner-Smidt P."/>
        </authorList>
    </citation>
    <scope>NUCLEOTIDE SEQUENCE [LARGE SCALE GENOMIC DNA]</scope>
    <source>
        <strain evidence="1">PNUSAS059279</strain>
    </source>
</reference>
<dbReference type="EMBL" id="RNGN01000012">
    <property type="protein sequence ID" value="MFX62522.1"/>
    <property type="molecule type" value="Genomic_DNA"/>
</dbReference>
<dbReference type="AlphaFoldDB" id="A0A3J8SZJ0"/>
<dbReference type="Proteomes" id="UP000885417">
    <property type="component" value="Unassembled WGS sequence"/>
</dbReference>
<keyword evidence="1" id="KW-0132">Cell division</keyword>
<protein>
    <submittedName>
        <fullName evidence="1">Host cell division inhibitor Icd-like protein</fullName>
    </submittedName>
</protein>
<dbReference type="NCBIfam" id="NF033153">
    <property type="entry name" value="phage_ICD_like"/>
    <property type="match status" value="1"/>
</dbReference>
<evidence type="ECO:0000313" key="1">
    <source>
        <dbReference type="EMBL" id="MFX62522.1"/>
    </source>
</evidence>